<dbReference type="InterPro" id="IPR009057">
    <property type="entry name" value="Homeodomain-like_sf"/>
</dbReference>
<evidence type="ECO:0000256" key="3">
    <source>
        <dbReference type="ARBA" id="ARBA00023242"/>
    </source>
</evidence>
<organism evidence="6 7">
    <name type="scientific">Zingiber officinale</name>
    <name type="common">Ginger</name>
    <name type="synonym">Amomum zingiber</name>
    <dbReference type="NCBI Taxonomy" id="94328"/>
    <lineage>
        <taxon>Eukaryota</taxon>
        <taxon>Viridiplantae</taxon>
        <taxon>Streptophyta</taxon>
        <taxon>Embryophyta</taxon>
        <taxon>Tracheophyta</taxon>
        <taxon>Spermatophyta</taxon>
        <taxon>Magnoliopsida</taxon>
        <taxon>Liliopsida</taxon>
        <taxon>Zingiberales</taxon>
        <taxon>Zingiberaceae</taxon>
        <taxon>Zingiber</taxon>
    </lineage>
</organism>
<reference evidence="6 7" key="1">
    <citation type="submission" date="2020-08" db="EMBL/GenBank/DDBJ databases">
        <title>Plant Genome Project.</title>
        <authorList>
            <person name="Zhang R.-G."/>
        </authorList>
    </citation>
    <scope>NUCLEOTIDE SEQUENCE [LARGE SCALE GENOMIC DNA]</scope>
    <source>
        <tissue evidence="6">Rhizome</tissue>
    </source>
</reference>
<feature type="domain" description="HTH myb-type" evidence="5">
    <location>
        <begin position="63"/>
        <end position="117"/>
    </location>
</feature>
<feature type="domain" description="HTH myb-type" evidence="5">
    <location>
        <begin position="11"/>
        <end position="62"/>
    </location>
</feature>
<keyword evidence="3" id="KW-0539">Nucleus</keyword>
<gene>
    <name evidence="6" type="ORF">ZIOFF_035791</name>
</gene>
<evidence type="ECO:0000259" key="5">
    <source>
        <dbReference type="PROSITE" id="PS51294"/>
    </source>
</evidence>
<evidence type="ECO:0000313" key="7">
    <source>
        <dbReference type="Proteomes" id="UP000734854"/>
    </source>
</evidence>
<feature type="domain" description="Myb-like" evidence="4">
    <location>
        <begin position="63"/>
        <end position="113"/>
    </location>
</feature>
<evidence type="ECO:0000259" key="4">
    <source>
        <dbReference type="PROSITE" id="PS50090"/>
    </source>
</evidence>
<feature type="domain" description="Myb-like" evidence="4">
    <location>
        <begin position="11"/>
        <end position="62"/>
    </location>
</feature>
<dbReference type="GO" id="GO:0003677">
    <property type="term" value="F:DNA binding"/>
    <property type="evidence" value="ECO:0007669"/>
    <property type="project" value="UniProtKB-KW"/>
</dbReference>
<dbReference type="InterPro" id="IPR001005">
    <property type="entry name" value="SANT/Myb"/>
</dbReference>
<dbReference type="GO" id="GO:0005634">
    <property type="term" value="C:nucleus"/>
    <property type="evidence" value="ECO:0007669"/>
    <property type="project" value="UniProtKB-SubCell"/>
</dbReference>
<dbReference type="PANTHER" id="PTHR47999">
    <property type="entry name" value="TRANSCRIPTION FACTOR MYB8-RELATED-RELATED"/>
    <property type="match status" value="1"/>
</dbReference>
<dbReference type="Proteomes" id="UP000734854">
    <property type="component" value="Unassembled WGS sequence"/>
</dbReference>
<accession>A0A8J5GD17</accession>
<dbReference type="InterPro" id="IPR015495">
    <property type="entry name" value="Myb_TF_plants"/>
</dbReference>
<dbReference type="PROSITE" id="PS51294">
    <property type="entry name" value="HTH_MYB"/>
    <property type="match status" value="2"/>
</dbReference>
<dbReference type="Gene3D" id="1.10.10.60">
    <property type="entry name" value="Homeodomain-like"/>
    <property type="match status" value="2"/>
</dbReference>
<dbReference type="SUPFAM" id="SSF46689">
    <property type="entry name" value="Homeodomain-like"/>
    <property type="match status" value="1"/>
</dbReference>
<dbReference type="InterPro" id="IPR017930">
    <property type="entry name" value="Myb_dom"/>
</dbReference>
<dbReference type="PROSITE" id="PS50090">
    <property type="entry name" value="MYB_LIKE"/>
    <property type="match status" value="2"/>
</dbReference>
<dbReference type="AlphaFoldDB" id="A0A8J5GD17"/>
<name>A0A8J5GD17_ZINOF</name>
<sequence>MGIRRTPCYGKDNLNRGPWTALEDQILVSYVQAHGEGKWRNLSTKAGQSSNFFCRMRWLNYLRPGIKRGNISADEEALIIRLHRLLGNRWSLIARRLPGRTDNEIKNYWNTTLGKKNACETSKAKSSNQAKADVIIRTKAKRCTRSFFGLEKLLLQPPSPPPPQPPPLPLAEDASIFTGLSENSLEKHDFDHLDVGFDLSSMDSFVDSEWMMDVLDSTN</sequence>
<keyword evidence="2" id="KW-0238">DNA-binding</keyword>
<proteinExistence type="predicted"/>
<comment type="subcellular location">
    <subcellularLocation>
        <location evidence="1">Nucleus</location>
    </subcellularLocation>
</comment>
<protein>
    <submittedName>
        <fullName evidence="6">Uncharacterized protein</fullName>
    </submittedName>
</protein>
<dbReference type="PANTHER" id="PTHR47999:SF86">
    <property type="entry name" value="MYB-RELATED PROTEIN MYB4-LIKE"/>
    <property type="match status" value="1"/>
</dbReference>
<dbReference type="CDD" id="cd00167">
    <property type="entry name" value="SANT"/>
    <property type="match status" value="1"/>
</dbReference>
<dbReference type="SMART" id="SM00717">
    <property type="entry name" value="SANT"/>
    <property type="match status" value="2"/>
</dbReference>
<evidence type="ECO:0000313" key="6">
    <source>
        <dbReference type="EMBL" id="KAG6503476.1"/>
    </source>
</evidence>
<dbReference type="EMBL" id="JACMSC010000010">
    <property type="protein sequence ID" value="KAG6503476.1"/>
    <property type="molecule type" value="Genomic_DNA"/>
</dbReference>
<comment type="caution">
    <text evidence="6">The sequence shown here is derived from an EMBL/GenBank/DDBJ whole genome shotgun (WGS) entry which is preliminary data.</text>
</comment>
<dbReference type="Pfam" id="PF00249">
    <property type="entry name" value="Myb_DNA-binding"/>
    <property type="match status" value="2"/>
</dbReference>
<keyword evidence="7" id="KW-1185">Reference proteome</keyword>
<evidence type="ECO:0000256" key="1">
    <source>
        <dbReference type="ARBA" id="ARBA00004123"/>
    </source>
</evidence>
<evidence type="ECO:0000256" key="2">
    <source>
        <dbReference type="ARBA" id="ARBA00023125"/>
    </source>
</evidence>